<gene>
    <name evidence="1" type="ORF">GXM_10097</name>
</gene>
<organism evidence="1 2">
    <name type="scientific">Nostoc sphaeroides CCNUC1</name>
    <dbReference type="NCBI Taxonomy" id="2653204"/>
    <lineage>
        <taxon>Bacteria</taxon>
        <taxon>Bacillati</taxon>
        <taxon>Cyanobacteriota</taxon>
        <taxon>Cyanophyceae</taxon>
        <taxon>Nostocales</taxon>
        <taxon>Nostocaceae</taxon>
        <taxon>Nostoc</taxon>
    </lineage>
</organism>
<accession>A0A5P8WJ06</accession>
<dbReference type="KEGG" id="nsh:GXM_10097"/>
<evidence type="ECO:0000313" key="1">
    <source>
        <dbReference type="EMBL" id="QFS52833.1"/>
    </source>
</evidence>
<sequence length="39" mass="4298">MFCRAFLSDARIESNQKTSAKTVIFVDKCVNHHGLGGLC</sequence>
<protein>
    <submittedName>
        <fullName evidence="1">Uncharacterized protein</fullName>
    </submittedName>
</protein>
<keyword evidence="2" id="KW-1185">Reference proteome</keyword>
<name>A0A5P8WJ06_9NOSO</name>
<proteinExistence type="predicted"/>
<dbReference type="AlphaFoldDB" id="A0A5P8WJ06"/>
<evidence type="ECO:0000313" key="2">
    <source>
        <dbReference type="Proteomes" id="UP000326678"/>
    </source>
</evidence>
<reference evidence="1 2" key="1">
    <citation type="submission" date="2019-10" db="EMBL/GenBank/DDBJ databases">
        <title>Genomic and transcriptomic insights into the perfect genentic adaptation of a filamentous nitrogen-fixing cyanobacterium to rice fields.</title>
        <authorList>
            <person name="Chen Z."/>
        </authorList>
    </citation>
    <scope>NUCLEOTIDE SEQUENCE [LARGE SCALE GENOMIC DNA]</scope>
    <source>
        <strain evidence="1">CCNUC1</strain>
    </source>
</reference>
<dbReference type="Proteomes" id="UP000326678">
    <property type="component" value="Chromosome pGXM04"/>
</dbReference>
<dbReference type="EMBL" id="CP045231">
    <property type="protein sequence ID" value="QFS52833.1"/>
    <property type="molecule type" value="Genomic_DNA"/>
</dbReference>